<gene>
    <name evidence="1" type="ORF">AF333_05060</name>
    <name evidence="2" type="ORF">SAMN04487909_109203</name>
</gene>
<dbReference type="PATRIC" id="fig|47500.8.peg.5369"/>
<dbReference type="EMBL" id="LGUG01000004">
    <property type="protein sequence ID" value="KON94947.1"/>
    <property type="molecule type" value="Genomic_DNA"/>
</dbReference>
<evidence type="ECO:0000313" key="3">
    <source>
        <dbReference type="Proteomes" id="UP000037269"/>
    </source>
</evidence>
<dbReference type="Proteomes" id="UP000037269">
    <property type="component" value="Unassembled WGS sequence"/>
</dbReference>
<evidence type="ECO:0000313" key="2">
    <source>
        <dbReference type="EMBL" id="SDI95140.1"/>
    </source>
</evidence>
<proteinExistence type="predicted"/>
<name>A0A0D1YES5_ANEMI</name>
<reference evidence="1 3" key="1">
    <citation type="submission" date="2015-07" db="EMBL/GenBank/DDBJ databases">
        <title>Fjat-14205 dsm 2895.</title>
        <authorList>
            <person name="Liu B."/>
            <person name="Wang J."/>
            <person name="Zhu Y."/>
            <person name="Liu G."/>
            <person name="Chen Q."/>
            <person name="Chen Z."/>
            <person name="Lan J."/>
            <person name="Che J."/>
            <person name="Ge C."/>
            <person name="Shi H."/>
            <person name="Pan Z."/>
            <person name="Liu X."/>
        </authorList>
    </citation>
    <scope>NUCLEOTIDE SEQUENCE [LARGE SCALE GENOMIC DNA]</scope>
    <source>
        <strain evidence="1 3">DSM 2895</strain>
    </source>
</reference>
<dbReference type="Proteomes" id="UP000182836">
    <property type="component" value="Unassembled WGS sequence"/>
</dbReference>
<accession>A0A0D1YES5</accession>
<organism evidence="1 3">
    <name type="scientific">Aneurinibacillus migulanus</name>
    <name type="common">Bacillus migulanus</name>
    <dbReference type="NCBI Taxonomy" id="47500"/>
    <lineage>
        <taxon>Bacteria</taxon>
        <taxon>Bacillati</taxon>
        <taxon>Bacillota</taxon>
        <taxon>Bacilli</taxon>
        <taxon>Bacillales</taxon>
        <taxon>Paenibacillaceae</taxon>
        <taxon>Aneurinibacillus group</taxon>
        <taxon>Aneurinibacillus</taxon>
    </lineage>
</organism>
<protein>
    <submittedName>
        <fullName evidence="1">Uncharacterized protein</fullName>
    </submittedName>
</protein>
<dbReference type="GeneID" id="42304576"/>
<reference evidence="2 4" key="2">
    <citation type="submission" date="2016-10" db="EMBL/GenBank/DDBJ databases">
        <authorList>
            <person name="de Groot N.N."/>
        </authorList>
    </citation>
    <scope>NUCLEOTIDE SEQUENCE [LARGE SCALE GENOMIC DNA]</scope>
    <source>
        <strain evidence="2 4">DSM 2895</strain>
    </source>
</reference>
<keyword evidence="3" id="KW-1185">Reference proteome</keyword>
<sequence length="84" mass="9468">MRVITDAYLVEDVVCTKDEVMPLYESFIRDFFESSANSYHPPSVTHGVFVGDEEWNGVFVSVTGEIYVMECGSIIEELPSRLLA</sequence>
<dbReference type="EMBL" id="FNED01000009">
    <property type="protein sequence ID" value="SDI95140.1"/>
    <property type="molecule type" value="Genomic_DNA"/>
</dbReference>
<evidence type="ECO:0000313" key="4">
    <source>
        <dbReference type="Proteomes" id="UP000182836"/>
    </source>
</evidence>
<dbReference type="AlphaFoldDB" id="A0A0D1YES5"/>
<dbReference type="RefSeq" id="WP_043064979.1">
    <property type="nucleotide sequence ID" value="NZ_BJOA01000078.1"/>
</dbReference>
<evidence type="ECO:0000313" key="1">
    <source>
        <dbReference type="EMBL" id="KON94947.1"/>
    </source>
</evidence>